<gene>
    <name evidence="3" type="ORF">PsYK624_140880</name>
</gene>
<feature type="domain" description="Myb/SANT-like" evidence="2">
    <location>
        <begin position="18"/>
        <end position="117"/>
    </location>
</feature>
<dbReference type="InterPro" id="IPR024752">
    <property type="entry name" value="Myb/SANT-like_dom"/>
</dbReference>
<dbReference type="AlphaFoldDB" id="A0A9P3GMS2"/>
<dbReference type="EMBL" id="BPQB01000078">
    <property type="protein sequence ID" value="GJE97866.1"/>
    <property type="molecule type" value="Genomic_DNA"/>
</dbReference>
<evidence type="ECO:0000259" key="2">
    <source>
        <dbReference type="Pfam" id="PF12776"/>
    </source>
</evidence>
<proteinExistence type="predicted"/>
<keyword evidence="4" id="KW-1185">Reference proteome</keyword>
<organism evidence="3 4">
    <name type="scientific">Phanerochaete sordida</name>
    <dbReference type="NCBI Taxonomy" id="48140"/>
    <lineage>
        <taxon>Eukaryota</taxon>
        <taxon>Fungi</taxon>
        <taxon>Dikarya</taxon>
        <taxon>Basidiomycota</taxon>
        <taxon>Agaricomycotina</taxon>
        <taxon>Agaricomycetes</taxon>
        <taxon>Polyporales</taxon>
        <taxon>Phanerochaetaceae</taxon>
        <taxon>Phanerochaete</taxon>
    </lineage>
</organism>
<evidence type="ECO:0000256" key="1">
    <source>
        <dbReference type="SAM" id="MobiDB-lite"/>
    </source>
</evidence>
<reference evidence="3 4" key="1">
    <citation type="submission" date="2021-08" db="EMBL/GenBank/DDBJ databases">
        <title>Draft Genome Sequence of Phanerochaete sordida strain YK-624.</title>
        <authorList>
            <person name="Mori T."/>
            <person name="Dohra H."/>
            <person name="Suzuki T."/>
            <person name="Kawagishi H."/>
            <person name="Hirai H."/>
        </authorList>
    </citation>
    <scope>NUCLEOTIDE SEQUENCE [LARGE SCALE GENOMIC DNA]</scope>
    <source>
        <strain evidence="3 4">YK-624</strain>
    </source>
</reference>
<protein>
    <recommendedName>
        <fullName evidence="2">Myb/SANT-like domain-containing protein</fullName>
    </recommendedName>
</protein>
<evidence type="ECO:0000313" key="4">
    <source>
        <dbReference type="Proteomes" id="UP000703269"/>
    </source>
</evidence>
<dbReference type="Proteomes" id="UP000703269">
    <property type="component" value="Unassembled WGS sequence"/>
</dbReference>
<feature type="region of interest" description="Disordered" evidence="1">
    <location>
        <begin position="150"/>
        <end position="171"/>
    </location>
</feature>
<dbReference type="OrthoDB" id="3366674at2759"/>
<name>A0A9P3GMS2_9APHY</name>
<accession>A0A9P3GMS2</accession>
<evidence type="ECO:0000313" key="3">
    <source>
        <dbReference type="EMBL" id="GJE97866.1"/>
    </source>
</evidence>
<sequence>MPPPAASPRFKSARTVAMWSAADDELLADLLLEARARGEPFASPRDAFWEAAAARLRNPRRDVRSRGAKKDAKKCYARLNKNFKPDLANIEFLREGLGVKWNEDRKMLNASPERWEQILELDGKHQRFCDTPWPLYDKIKLLYSEDDAMNVNAPSEKSGDESTTPAIRPLQ</sequence>
<dbReference type="Pfam" id="PF12776">
    <property type="entry name" value="Myb_DNA-bind_3"/>
    <property type="match status" value="1"/>
</dbReference>
<comment type="caution">
    <text evidence="3">The sequence shown here is derived from an EMBL/GenBank/DDBJ whole genome shotgun (WGS) entry which is preliminary data.</text>
</comment>